<keyword evidence="1" id="KW-1133">Transmembrane helix</keyword>
<dbReference type="PaxDb" id="4081-Solyc02g077350.1.1"/>
<dbReference type="EnsemblPlants" id="Solyc02g077350.1.1">
    <property type="protein sequence ID" value="Solyc02g077350.1.1.1"/>
    <property type="gene ID" value="Solyc02g077350.1"/>
</dbReference>
<feature type="transmembrane region" description="Helical" evidence="1">
    <location>
        <begin position="21"/>
        <end position="43"/>
    </location>
</feature>
<protein>
    <submittedName>
        <fullName evidence="2">Uncharacterized protein</fullName>
    </submittedName>
</protein>
<accession>A0A3Q7FQA2</accession>
<evidence type="ECO:0000313" key="3">
    <source>
        <dbReference type="Proteomes" id="UP000004994"/>
    </source>
</evidence>
<evidence type="ECO:0000313" key="2">
    <source>
        <dbReference type="EnsemblPlants" id="Solyc02g077350.1.1.1"/>
    </source>
</evidence>
<keyword evidence="1" id="KW-0812">Transmembrane</keyword>
<sequence>MNYDFHHPNYVLVKIQRVNGSLLKLVVVLFLLSCYIAILLLIFDHFQKHPYFIHGQLSMLNLSSLCIKSISSIKSRSYLFLVLSINNLVLHVI</sequence>
<dbReference type="InParanoid" id="A0A3Q7FQA2"/>
<dbReference type="AlphaFoldDB" id="A0A3Q7FQA2"/>
<name>A0A3Q7FQA2_SOLLC</name>
<proteinExistence type="predicted"/>
<dbReference type="Proteomes" id="UP000004994">
    <property type="component" value="Chromosome 2"/>
</dbReference>
<keyword evidence="1" id="KW-0472">Membrane</keyword>
<reference evidence="2" key="1">
    <citation type="journal article" date="2012" name="Nature">
        <title>The tomato genome sequence provides insights into fleshy fruit evolution.</title>
        <authorList>
            <consortium name="Tomato Genome Consortium"/>
        </authorList>
    </citation>
    <scope>NUCLEOTIDE SEQUENCE [LARGE SCALE GENOMIC DNA]</scope>
    <source>
        <strain evidence="2">cv. Heinz 1706</strain>
    </source>
</reference>
<organism evidence="2">
    <name type="scientific">Solanum lycopersicum</name>
    <name type="common">Tomato</name>
    <name type="synonym">Lycopersicon esculentum</name>
    <dbReference type="NCBI Taxonomy" id="4081"/>
    <lineage>
        <taxon>Eukaryota</taxon>
        <taxon>Viridiplantae</taxon>
        <taxon>Streptophyta</taxon>
        <taxon>Embryophyta</taxon>
        <taxon>Tracheophyta</taxon>
        <taxon>Spermatophyta</taxon>
        <taxon>Magnoliopsida</taxon>
        <taxon>eudicotyledons</taxon>
        <taxon>Gunneridae</taxon>
        <taxon>Pentapetalae</taxon>
        <taxon>asterids</taxon>
        <taxon>lamiids</taxon>
        <taxon>Solanales</taxon>
        <taxon>Solanaceae</taxon>
        <taxon>Solanoideae</taxon>
        <taxon>Solaneae</taxon>
        <taxon>Solanum</taxon>
        <taxon>Solanum subgen. Lycopersicon</taxon>
    </lineage>
</organism>
<keyword evidence="3" id="KW-1185">Reference proteome</keyword>
<dbReference type="Gramene" id="Solyc02g077350.1.1">
    <property type="protein sequence ID" value="Solyc02g077350.1.1.1"/>
    <property type="gene ID" value="Solyc02g077350.1"/>
</dbReference>
<evidence type="ECO:0000256" key="1">
    <source>
        <dbReference type="SAM" id="Phobius"/>
    </source>
</evidence>
<reference evidence="2" key="2">
    <citation type="submission" date="2019-01" db="UniProtKB">
        <authorList>
            <consortium name="EnsemblPlants"/>
        </authorList>
    </citation>
    <scope>IDENTIFICATION</scope>
    <source>
        <strain evidence="2">cv. Heinz 1706</strain>
    </source>
</reference>